<keyword evidence="2" id="KW-1185">Reference proteome</keyword>
<reference evidence="1 2" key="1">
    <citation type="journal article" date="2015" name="Genome Biol.">
        <title>Comparative genomics of Steinernema reveals deeply conserved gene regulatory networks.</title>
        <authorList>
            <person name="Dillman A.R."/>
            <person name="Macchietto M."/>
            <person name="Porter C.F."/>
            <person name="Rogers A."/>
            <person name="Williams B."/>
            <person name="Antoshechkin I."/>
            <person name="Lee M.M."/>
            <person name="Goodwin Z."/>
            <person name="Lu X."/>
            <person name="Lewis E.E."/>
            <person name="Goodrich-Blair H."/>
            <person name="Stock S.P."/>
            <person name="Adams B.J."/>
            <person name="Sternberg P.W."/>
            <person name="Mortazavi A."/>
        </authorList>
    </citation>
    <scope>NUCLEOTIDE SEQUENCE [LARGE SCALE GENOMIC DNA]</scope>
    <source>
        <strain evidence="1 2">ALL</strain>
    </source>
</reference>
<protein>
    <submittedName>
        <fullName evidence="1">Uncharacterized protein</fullName>
    </submittedName>
</protein>
<proteinExistence type="predicted"/>
<evidence type="ECO:0000313" key="2">
    <source>
        <dbReference type="Proteomes" id="UP000298663"/>
    </source>
</evidence>
<dbReference type="AlphaFoldDB" id="A0A4U5MVP6"/>
<dbReference type="EMBL" id="AZBU02000006">
    <property type="protein sequence ID" value="TKR73834.1"/>
    <property type="molecule type" value="Genomic_DNA"/>
</dbReference>
<name>A0A4U5MVP6_STECR</name>
<comment type="caution">
    <text evidence="1">The sequence shown here is derived from an EMBL/GenBank/DDBJ whole genome shotgun (WGS) entry which is preliminary data.</text>
</comment>
<dbReference type="Proteomes" id="UP000298663">
    <property type="component" value="Unassembled WGS sequence"/>
</dbReference>
<reference evidence="1 2" key="2">
    <citation type="journal article" date="2019" name="G3 (Bethesda)">
        <title>Hybrid Assembly of the Genome of the Entomopathogenic Nematode Steinernema carpocapsae Identifies the X-Chromosome.</title>
        <authorList>
            <person name="Serra L."/>
            <person name="Macchietto M."/>
            <person name="Macias-Munoz A."/>
            <person name="McGill C.J."/>
            <person name="Rodriguez I.M."/>
            <person name="Rodriguez B."/>
            <person name="Murad R."/>
            <person name="Mortazavi A."/>
        </authorList>
    </citation>
    <scope>NUCLEOTIDE SEQUENCE [LARGE SCALE GENOMIC DNA]</scope>
    <source>
        <strain evidence="1 2">ALL</strain>
    </source>
</reference>
<gene>
    <name evidence="1" type="ORF">L596_021094</name>
</gene>
<accession>A0A4U5MVP6</accession>
<organism evidence="1 2">
    <name type="scientific">Steinernema carpocapsae</name>
    <name type="common">Entomopathogenic nematode</name>
    <dbReference type="NCBI Taxonomy" id="34508"/>
    <lineage>
        <taxon>Eukaryota</taxon>
        <taxon>Metazoa</taxon>
        <taxon>Ecdysozoa</taxon>
        <taxon>Nematoda</taxon>
        <taxon>Chromadorea</taxon>
        <taxon>Rhabditida</taxon>
        <taxon>Tylenchina</taxon>
        <taxon>Panagrolaimomorpha</taxon>
        <taxon>Strongyloidoidea</taxon>
        <taxon>Steinernematidae</taxon>
        <taxon>Steinernema</taxon>
    </lineage>
</organism>
<sequence>MQISVKNCAPQKLRPLQSSKYYDIQLKAAVPHRTDLNECQSIDEKTEKILDIIDVVQRPDADFSKLGPLEITQLKIALQKDLDYLANEVNLRFLGFCRGKI</sequence>
<evidence type="ECO:0000313" key="1">
    <source>
        <dbReference type="EMBL" id="TKR73834.1"/>
    </source>
</evidence>